<dbReference type="EMBL" id="CP003620">
    <property type="protein sequence ID" value="AFZ13837.1"/>
    <property type="molecule type" value="Genomic_DNA"/>
</dbReference>
<dbReference type="PATRIC" id="fig|1173022.3.peg.3245"/>
<dbReference type="GO" id="GO:0009055">
    <property type="term" value="F:electron transfer activity"/>
    <property type="evidence" value="ECO:0007669"/>
    <property type="project" value="TreeGrafter"/>
</dbReference>
<dbReference type="Gene3D" id="3.10.20.30">
    <property type="match status" value="1"/>
</dbReference>
<evidence type="ECO:0000256" key="6">
    <source>
        <dbReference type="ARBA" id="ARBA00034078"/>
    </source>
</evidence>
<dbReference type="InterPro" id="IPR001041">
    <property type="entry name" value="2Fe-2S_ferredoxin-type"/>
</dbReference>
<dbReference type="PROSITE" id="PS51085">
    <property type="entry name" value="2FE2S_FER_2"/>
    <property type="match status" value="1"/>
</dbReference>
<comment type="similarity">
    <text evidence="1">Belongs to the adrenodoxin/putidaredoxin family.</text>
</comment>
<evidence type="ECO:0000256" key="4">
    <source>
        <dbReference type="ARBA" id="ARBA00023004"/>
    </source>
</evidence>
<keyword evidence="3" id="KW-0479">Metal-binding</keyword>
<evidence type="ECO:0000259" key="7">
    <source>
        <dbReference type="PROSITE" id="PS51085"/>
    </source>
</evidence>
<accession>K9W258</accession>
<dbReference type="STRING" id="1173022.Cri9333_2998"/>
<dbReference type="InterPro" id="IPR001055">
    <property type="entry name" value="Adrenodoxin-like"/>
</dbReference>
<gene>
    <name evidence="8" type="ORF">Cri9333_2998</name>
</gene>
<dbReference type="AlphaFoldDB" id="K9W258"/>
<comment type="cofactor">
    <cofactor evidence="6">
        <name>[2Fe-2S] cluster</name>
        <dbReference type="ChEBI" id="CHEBI:190135"/>
    </cofactor>
</comment>
<name>K9W258_9CYAN</name>
<evidence type="ECO:0000256" key="5">
    <source>
        <dbReference type="ARBA" id="ARBA00023014"/>
    </source>
</evidence>
<dbReference type="OrthoDB" id="425218at2"/>
<dbReference type="InterPro" id="IPR012675">
    <property type="entry name" value="Beta-grasp_dom_sf"/>
</dbReference>
<dbReference type="PANTHER" id="PTHR23426:SF65">
    <property type="entry name" value="FERREDOXIN-2, MITOCHONDRIAL"/>
    <property type="match status" value="1"/>
</dbReference>
<feature type="domain" description="2Fe-2S ferredoxin-type" evidence="7">
    <location>
        <begin position="1"/>
        <end position="99"/>
    </location>
</feature>
<evidence type="ECO:0000256" key="1">
    <source>
        <dbReference type="ARBA" id="ARBA00010914"/>
    </source>
</evidence>
<evidence type="ECO:0000313" key="8">
    <source>
        <dbReference type="EMBL" id="AFZ13837.1"/>
    </source>
</evidence>
<dbReference type="GO" id="GO:0046872">
    <property type="term" value="F:metal ion binding"/>
    <property type="evidence" value="ECO:0007669"/>
    <property type="project" value="UniProtKB-KW"/>
</dbReference>
<protein>
    <submittedName>
        <fullName evidence="8">Ferredoxin</fullName>
    </submittedName>
</protein>
<organism evidence="8 9">
    <name type="scientific">Crinalium epipsammum PCC 9333</name>
    <dbReference type="NCBI Taxonomy" id="1173022"/>
    <lineage>
        <taxon>Bacteria</taxon>
        <taxon>Bacillati</taxon>
        <taxon>Cyanobacteriota</taxon>
        <taxon>Cyanophyceae</taxon>
        <taxon>Gomontiellales</taxon>
        <taxon>Gomontiellaceae</taxon>
        <taxon>Crinalium</taxon>
    </lineage>
</organism>
<dbReference type="GO" id="GO:0051537">
    <property type="term" value="F:2 iron, 2 sulfur cluster binding"/>
    <property type="evidence" value="ECO:0007669"/>
    <property type="project" value="UniProtKB-KW"/>
</dbReference>
<reference evidence="8 9" key="1">
    <citation type="submission" date="2012-06" db="EMBL/GenBank/DDBJ databases">
        <title>Finished chromosome of genome of Crinalium epipsammum PCC 9333.</title>
        <authorList>
            <consortium name="US DOE Joint Genome Institute"/>
            <person name="Gugger M."/>
            <person name="Coursin T."/>
            <person name="Rippka R."/>
            <person name="Tandeau De Marsac N."/>
            <person name="Huntemann M."/>
            <person name="Wei C.-L."/>
            <person name="Han J."/>
            <person name="Detter J.C."/>
            <person name="Han C."/>
            <person name="Tapia R."/>
            <person name="Davenport K."/>
            <person name="Daligault H."/>
            <person name="Erkkila T."/>
            <person name="Gu W."/>
            <person name="Munk A.C.C."/>
            <person name="Teshima H."/>
            <person name="Xu Y."/>
            <person name="Chain P."/>
            <person name="Chen A."/>
            <person name="Krypides N."/>
            <person name="Mavromatis K."/>
            <person name="Markowitz V."/>
            <person name="Szeto E."/>
            <person name="Ivanova N."/>
            <person name="Mikhailova N."/>
            <person name="Ovchinnikova G."/>
            <person name="Pagani I."/>
            <person name="Pati A."/>
            <person name="Goodwin L."/>
            <person name="Peters L."/>
            <person name="Pitluck S."/>
            <person name="Woyke T."/>
            <person name="Kerfeld C."/>
        </authorList>
    </citation>
    <scope>NUCLEOTIDE SEQUENCE [LARGE SCALE GENOMIC DNA]</scope>
    <source>
        <strain evidence="8 9">PCC 9333</strain>
    </source>
</reference>
<sequence>MPKVTAQGKTFECEQGSNLRQVLLTNGIDVYNGKAKVINCTGIGTCGTCAVQVEGEVSEASWTEKTRLKLPPHSPKQNRRLSCQTQVLGDVVVTKFDGFWGQGDQTVWTPQG</sequence>
<dbReference type="SUPFAM" id="SSF54292">
    <property type="entry name" value="2Fe-2S ferredoxin-like"/>
    <property type="match status" value="1"/>
</dbReference>
<keyword evidence="9" id="KW-1185">Reference proteome</keyword>
<keyword evidence="5" id="KW-0411">Iron-sulfur</keyword>
<evidence type="ECO:0000256" key="2">
    <source>
        <dbReference type="ARBA" id="ARBA00022714"/>
    </source>
</evidence>
<proteinExistence type="inferred from homology"/>
<dbReference type="eggNOG" id="COG0633">
    <property type="taxonomic scope" value="Bacteria"/>
</dbReference>
<keyword evidence="4" id="KW-0408">Iron</keyword>
<dbReference type="KEGG" id="cep:Cri9333_2998"/>
<evidence type="ECO:0000256" key="3">
    <source>
        <dbReference type="ARBA" id="ARBA00022723"/>
    </source>
</evidence>
<keyword evidence="2" id="KW-0001">2Fe-2S</keyword>
<dbReference type="GO" id="GO:0140647">
    <property type="term" value="P:P450-containing electron transport chain"/>
    <property type="evidence" value="ECO:0007669"/>
    <property type="project" value="InterPro"/>
</dbReference>
<dbReference type="PANTHER" id="PTHR23426">
    <property type="entry name" value="FERREDOXIN/ADRENODOXIN"/>
    <property type="match status" value="1"/>
</dbReference>
<dbReference type="CDD" id="cd00207">
    <property type="entry name" value="fer2"/>
    <property type="match status" value="1"/>
</dbReference>
<dbReference type="HOGENOM" id="CLU_082632_10_2_3"/>
<evidence type="ECO:0000313" key="9">
    <source>
        <dbReference type="Proteomes" id="UP000010472"/>
    </source>
</evidence>
<dbReference type="Proteomes" id="UP000010472">
    <property type="component" value="Chromosome"/>
</dbReference>
<dbReference type="InterPro" id="IPR036010">
    <property type="entry name" value="2Fe-2S_ferredoxin-like_sf"/>
</dbReference>
<dbReference type="RefSeq" id="WP_015203945.1">
    <property type="nucleotide sequence ID" value="NC_019753.1"/>
</dbReference>
<dbReference type="Pfam" id="PF00111">
    <property type="entry name" value="Fer2"/>
    <property type="match status" value="1"/>
</dbReference>